<proteinExistence type="predicted"/>
<dbReference type="EMBL" id="JAVLET010000001">
    <property type="protein sequence ID" value="KAL0475444.1"/>
    <property type="molecule type" value="Genomic_DNA"/>
</dbReference>
<organism evidence="2 3">
    <name type="scientific">Neurospora intermedia</name>
    <dbReference type="NCBI Taxonomy" id="5142"/>
    <lineage>
        <taxon>Eukaryota</taxon>
        <taxon>Fungi</taxon>
        <taxon>Dikarya</taxon>
        <taxon>Ascomycota</taxon>
        <taxon>Pezizomycotina</taxon>
        <taxon>Sordariomycetes</taxon>
        <taxon>Sordariomycetidae</taxon>
        <taxon>Sordariales</taxon>
        <taxon>Sordariaceae</taxon>
        <taxon>Neurospora</taxon>
    </lineage>
</organism>
<keyword evidence="1" id="KW-0732">Signal</keyword>
<protein>
    <submittedName>
        <fullName evidence="2">Uncharacterized protein</fullName>
    </submittedName>
</protein>
<keyword evidence="3" id="KW-1185">Reference proteome</keyword>
<dbReference type="Proteomes" id="UP001451303">
    <property type="component" value="Unassembled WGS sequence"/>
</dbReference>
<feature type="chain" id="PRO_5045360018" evidence="1">
    <location>
        <begin position="26"/>
        <end position="109"/>
    </location>
</feature>
<feature type="signal peptide" evidence="1">
    <location>
        <begin position="1"/>
        <end position="25"/>
    </location>
</feature>
<reference evidence="2 3" key="1">
    <citation type="submission" date="2023-09" db="EMBL/GenBank/DDBJ databases">
        <title>Multi-omics analysis of a traditional fermented food reveals byproduct-associated fungal strains for waste-to-food upcycling.</title>
        <authorList>
            <consortium name="Lawrence Berkeley National Laboratory"/>
            <person name="Rekdal V.M."/>
            <person name="Villalobos-Escobedo J.M."/>
            <person name="Rodriguez-Valeron N."/>
            <person name="Garcia M.O."/>
            <person name="Vasquez D.P."/>
            <person name="Damayanti I."/>
            <person name="Sorensen P.M."/>
            <person name="Baidoo E.E."/>
            <person name="De Carvalho A.C."/>
            <person name="Riley R."/>
            <person name="Lipzen A."/>
            <person name="He G."/>
            <person name="Yan M."/>
            <person name="Haridas S."/>
            <person name="Daum C."/>
            <person name="Yoshinaga Y."/>
            <person name="Ng V."/>
            <person name="Grigoriev I.V."/>
            <person name="Munk R."/>
            <person name="Nuraida L."/>
            <person name="Wijaya C.H."/>
            <person name="Morales P.-C."/>
            <person name="Keasling J.D."/>
        </authorList>
    </citation>
    <scope>NUCLEOTIDE SEQUENCE [LARGE SCALE GENOMIC DNA]</scope>
    <source>
        <strain evidence="2 3">FGSC 2613</strain>
    </source>
</reference>
<comment type="caution">
    <text evidence="2">The sequence shown here is derived from an EMBL/GenBank/DDBJ whole genome shotgun (WGS) entry which is preliminary data.</text>
</comment>
<sequence>MLCQNLQHQSAKLILVFLALMVTDAANWPGAYRVLAYRQKHLNVRVENGDDHKEVPGSGIALQLVSCVWKIEVPENRVAGIAGVEKIELKRSTSGRSPEMKSLPQVTCR</sequence>
<name>A0ABR3DRZ8_NEUIN</name>
<gene>
    <name evidence="2" type="ORF">QR685DRAFT_49397</name>
</gene>
<evidence type="ECO:0000313" key="3">
    <source>
        <dbReference type="Proteomes" id="UP001451303"/>
    </source>
</evidence>
<evidence type="ECO:0000313" key="2">
    <source>
        <dbReference type="EMBL" id="KAL0475444.1"/>
    </source>
</evidence>
<accession>A0ABR3DRZ8</accession>
<evidence type="ECO:0000256" key="1">
    <source>
        <dbReference type="SAM" id="SignalP"/>
    </source>
</evidence>